<evidence type="ECO:0000313" key="9">
    <source>
        <dbReference type="EMBL" id="KAH6879908.1"/>
    </source>
</evidence>
<feature type="chain" id="PRO_5040538496" description="Carboxypeptidase" evidence="7">
    <location>
        <begin position="21"/>
        <end position="537"/>
    </location>
</feature>
<dbReference type="InterPro" id="IPR001563">
    <property type="entry name" value="Peptidase_S10"/>
</dbReference>
<dbReference type="Gene3D" id="1.10.287.410">
    <property type="match status" value="1"/>
</dbReference>
<evidence type="ECO:0000256" key="1">
    <source>
        <dbReference type="ARBA" id="ARBA00009431"/>
    </source>
</evidence>
<keyword evidence="6" id="KW-0325">Glycoprotein</keyword>
<sequence length="537" mass="59964">MKCRSALWASAALLFTLVQASPWAPSANIHPASGNTGYRTHKSKFSNNQLRVKSWAKDETPLCPGAAAHHTGWADFGHRHIFFWYHEARYNPKDAPLLVWFQGGPGVSSLHGMLYENGPCLADDKNGTQSNQYSWTEYFNVVYLDNPVGVGFSYVDDLDDPESYPSTTVESSCDVVTWLKLFYEVFPHLSTVDLHLSGESYAGRYVPVLASTIVEYNQFLLSSPLGTSKLGSEVIPLRSLMFGNPMIDPAVQFPASYDESCFEYRGRWPPRVDEKDCAAALKHLDACEAALRSCSQHSDQPLICNAARELCFEKFLDHLHHGNTSSYDRRRLNCEDMDGCFPDIHQPGDFLNTPEVIEGLIEAPQQTGSRRTRWSMGTDMIMKRFSESGDGMIPSTGNLARVLQVGRRQASASDHSSVRTIDVMVYVGTADAACDPNSVYEALRGIQWEGRVPFRSVQWNPLPWSLPDGQPSGRVKAVPNLWMVEIEEAGHMVPYDQPETSLRMVKLWLEHIEGTSSTLGGRRGSSEDGQQRILTGW</sequence>
<evidence type="ECO:0000256" key="4">
    <source>
        <dbReference type="ARBA" id="ARBA00022729"/>
    </source>
</evidence>
<dbReference type="EC" id="3.4.16.-" evidence="7"/>
<dbReference type="PRINTS" id="PR00724">
    <property type="entry name" value="CRBOXYPTASEC"/>
</dbReference>
<evidence type="ECO:0000256" key="7">
    <source>
        <dbReference type="RuleBase" id="RU361156"/>
    </source>
</evidence>
<evidence type="ECO:0000256" key="6">
    <source>
        <dbReference type="ARBA" id="ARBA00023180"/>
    </source>
</evidence>
<proteinExistence type="inferred from homology"/>
<dbReference type="PANTHER" id="PTHR11802">
    <property type="entry name" value="SERINE PROTEASE FAMILY S10 SERINE CARBOXYPEPTIDASE"/>
    <property type="match status" value="1"/>
</dbReference>
<dbReference type="GO" id="GO:0006508">
    <property type="term" value="P:proteolysis"/>
    <property type="evidence" value="ECO:0007669"/>
    <property type="project" value="UniProtKB-KW"/>
</dbReference>
<dbReference type="EMBL" id="JAGPYM010000028">
    <property type="protein sequence ID" value="KAH6879908.1"/>
    <property type="molecule type" value="Genomic_DNA"/>
</dbReference>
<protein>
    <recommendedName>
        <fullName evidence="7">Carboxypeptidase</fullName>
        <ecNumber evidence="7">3.4.16.-</ecNumber>
    </recommendedName>
</protein>
<comment type="caution">
    <text evidence="9">The sequence shown here is derived from an EMBL/GenBank/DDBJ whole genome shotgun (WGS) entry which is preliminary data.</text>
</comment>
<keyword evidence="4 7" id="KW-0732">Signal</keyword>
<evidence type="ECO:0000256" key="8">
    <source>
        <dbReference type="SAM" id="MobiDB-lite"/>
    </source>
</evidence>
<comment type="similarity">
    <text evidence="1 7">Belongs to the peptidase S10 family.</text>
</comment>
<dbReference type="PANTHER" id="PTHR11802:SF113">
    <property type="entry name" value="SERINE CARBOXYPEPTIDASE CTSA-4.1"/>
    <property type="match status" value="1"/>
</dbReference>
<keyword evidence="3 7" id="KW-0645">Protease</keyword>
<dbReference type="Pfam" id="PF00450">
    <property type="entry name" value="Peptidase_S10"/>
    <property type="match status" value="1"/>
</dbReference>
<evidence type="ECO:0000256" key="3">
    <source>
        <dbReference type="ARBA" id="ARBA00022670"/>
    </source>
</evidence>
<evidence type="ECO:0000313" key="10">
    <source>
        <dbReference type="Proteomes" id="UP000777438"/>
    </source>
</evidence>
<evidence type="ECO:0000256" key="5">
    <source>
        <dbReference type="ARBA" id="ARBA00022801"/>
    </source>
</evidence>
<dbReference type="AlphaFoldDB" id="A0A9P8VWB7"/>
<organism evidence="9 10">
    <name type="scientific">Thelonectria olida</name>
    <dbReference type="NCBI Taxonomy" id="1576542"/>
    <lineage>
        <taxon>Eukaryota</taxon>
        <taxon>Fungi</taxon>
        <taxon>Dikarya</taxon>
        <taxon>Ascomycota</taxon>
        <taxon>Pezizomycotina</taxon>
        <taxon>Sordariomycetes</taxon>
        <taxon>Hypocreomycetidae</taxon>
        <taxon>Hypocreales</taxon>
        <taxon>Nectriaceae</taxon>
        <taxon>Thelonectria</taxon>
    </lineage>
</organism>
<dbReference type="SUPFAM" id="SSF53474">
    <property type="entry name" value="alpha/beta-Hydrolases"/>
    <property type="match status" value="1"/>
</dbReference>
<gene>
    <name evidence="9" type="ORF">B0T10DRAFT_520016</name>
</gene>
<name>A0A9P8VWB7_9HYPO</name>
<dbReference type="InterPro" id="IPR029058">
    <property type="entry name" value="AB_hydrolase_fold"/>
</dbReference>
<feature type="signal peptide" evidence="7">
    <location>
        <begin position="1"/>
        <end position="20"/>
    </location>
</feature>
<keyword evidence="2 7" id="KW-0121">Carboxypeptidase</keyword>
<dbReference type="GO" id="GO:0000324">
    <property type="term" value="C:fungal-type vacuole"/>
    <property type="evidence" value="ECO:0007669"/>
    <property type="project" value="TreeGrafter"/>
</dbReference>
<dbReference type="Gene3D" id="3.40.50.1820">
    <property type="entry name" value="alpha/beta hydrolase"/>
    <property type="match status" value="1"/>
</dbReference>
<dbReference type="PROSITE" id="PS00131">
    <property type="entry name" value="CARBOXYPEPT_SER_SER"/>
    <property type="match status" value="1"/>
</dbReference>
<keyword evidence="5 7" id="KW-0378">Hydrolase</keyword>
<dbReference type="GO" id="GO:0004185">
    <property type="term" value="F:serine-type carboxypeptidase activity"/>
    <property type="evidence" value="ECO:0007669"/>
    <property type="project" value="UniProtKB-UniRule"/>
</dbReference>
<reference evidence="9 10" key="1">
    <citation type="journal article" date="2021" name="Nat. Commun.">
        <title>Genetic determinants of endophytism in the Arabidopsis root mycobiome.</title>
        <authorList>
            <person name="Mesny F."/>
            <person name="Miyauchi S."/>
            <person name="Thiergart T."/>
            <person name="Pickel B."/>
            <person name="Atanasova L."/>
            <person name="Karlsson M."/>
            <person name="Huettel B."/>
            <person name="Barry K.W."/>
            <person name="Haridas S."/>
            <person name="Chen C."/>
            <person name="Bauer D."/>
            <person name="Andreopoulos W."/>
            <person name="Pangilinan J."/>
            <person name="LaButti K."/>
            <person name="Riley R."/>
            <person name="Lipzen A."/>
            <person name="Clum A."/>
            <person name="Drula E."/>
            <person name="Henrissat B."/>
            <person name="Kohler A."/>
            <person name="Grigoriev I.V."/>
            <person name="Martin F.M."/>
            <person name="Hacquard S."/>
        </authorList>
    </citation>
    <scope>NUCLEOTIDE SEQUENCE [LARGE SCALE GENOMIC DNA]</scope>
    <source>
        <strain evidence="9 10">MPI-CAGE-CH-0241</strain>
    </source>
</reference>
<dbReference type="InterPro" id="IPR018202">
    <property type="entry name" value="Ser_caboxypep_ser_AS"/>
</dbReference>
<evidence type="ECO:0000256" key="2">
    <source>
        <dbReference type="ARBA" id="ARBA00022645"/>
    </source>
</evidence>
<keyword evidence="10" id="KW-1185">Reference proteome</keyword>
<feature type="region of interest" description="Disordered" evidence="8">
    <location>
        <begin position="517"/>
        <end position="537"/>
    </location>
</feature>
<dbReference type="Proteomes" id="UP000777438">
    <property type="component" value="Unassembled WGS sequence"/>
</dbReference>
<dbReference type="OrthoDB" id="443318at2759"/>
<accession>A0A9P8VWB7</accession>